<evidence type="ECO:0000313" key="3">
    <source>
        <dbReference type="EMBL" id="KZS07582.1"/>
    </source>
</evidence>
<gene>
    <name evidence="3" type="ORF">APZ42_028722</name>
</gene>
<proteinExistence type="predicted"/>
<name>A0A0P4XU85_9CRUS</name>
<feature type="chain" id="PRO_5013461623" evidence="1">
    <location>
        <begin position="26"/>
        <end position="61"/>
    </location>
</feature>
<dbReference type="EMBL" id="GDIP01239004">
    <property type="protein sequence ID" value="JAI84397.1"/>
    <property type="molecule type" value="Transcribed_RNA"/>
</dbReference>
<reference evidence="3 4" key="3">
    <citation type="submission" date="2016-03" db="EMBL/GenBank/DDBJ databases">
        <title>EvidentialGene: Evidence-directed Construction of Genes on Genomes.</title>
        <authorList>
            <person name="Gilbert D.G."/>
            <person name="Choi J.-H."/>
            <person name="Mockaitis K."/>
            <person name="Colbourne J."/>
            <person name="Pfrender M."/>
        </authorList>
    </citation>
    <scope>NUCLEOTIDE SEQUENCE [LARGE SCALE GENOMIC DNA]</scope>
    <source>
        <strain evidence="3 4">Xinb3</strain>
        <tissue evidence="3">Complete organism</tissue>
    </source>
</reference>
<dbReference type="EMBL" id="LRGB01002451">
    <property type="protein sequence ID" value="KZS07582.1"/>
    <property type="molecule type" value="Genomic_DNA"/>
</dbReference>
<evidence type="ECO:0000313" key="4">
    <source>
        <dbReference type="Proteomes" id="UP000076858"/>
    </source>
</evidence>
<evidence type="ECO:0000256" key="1">
    <source>
        <dbReference type="SAM" id="SignalP"/>
    </source>
</evidence>
<organism evidence="2">
    <name type="scientific">Daphnia magna</name>
    <dbReference type="NCBI Taxonomy" id="35525"/>
    <lineage>
        <taxon>Eukaryota</taxon>
        <taxon>Metazoa</taxon>
        <taxon>Ecdysozoa</taxon>
        <taxon>Arthropoda</taxon>
        <taxon>Crustacea</taxon>
        <taxon>Branchiopoda</taxon>
        <taxon>Diplostraca</taxon>
        <taxon>Cladocera</taxon>
        <taxon>Anomopoda</taxon>
        <taxon>Daphniidae</taxon>
        <taxon>Daphnia</taxon>
    </lineage>
</organism>
<feature type="signal peptide" evidence="1">
    <location>
        <begin position="1"/>
        <end position="25"/>
    </location>
</feature>
<evidence type="ECO:0000313" key="2">
    <source>
        <dbReference type="EMBL" id="JAI84397.1"/>
    </source>
</evidence>
<reference evidence="2" key="2">
    <citation type="submission" date="2015-10" db="EMBL/GenBank/DDBJ databases">
        <authorList>
            <person name="Gilbert D.G."/>
        </authorList>
    </citation>
    <scope>NUCLEOTIDE SEQUENCE</scope>
</reference>
<dbReference type="AlphaFoldDB" id="A0A0P4XU85"/>
<protein>
    <submittedName>
        <fullName evidence="2">Uncharacterized protein</fullName>
    </submittedName>
</protein>
<reference evidence="2" key="1">
    <citation type="submission" date="2015-10" db="EMBL/GenBank/DDBJ databases">
        <title>Daphnia magna gene sets from two clonal populations assembled and annotated with EvidentialGene.</title>
        <authorList>
            <person name="Gilbert D."/>
            <person name="Podicheti R."/>
            <person name="Orsini L."/>
            <person name="Colbourne J."/>
            <person name="Pfrender M."/>
        </authorList>
    </citation>
    <scope>NUCLEOTIDE SEQUENCE</scope>
</reference>
<keyword evidence="1" id="KW-0732">Signal</keyword>
<keyword evidence="4" id="KW-1185">Reference proteome</keyword>
<sequence>MISRAVYCFTLVCFCFNLLYLKVQSYPLMANEGQSTLHNGTDISLKESVEALLASLALINQ</sequence>
<accession>A0A0P4XU85</accession>
<dbReference type="Proteomes" id="UP000076858">
    <property type="component" value="Unassembled WGS sequence"/>
</dbReference>